<organism evidence="1 2">
    <name type="scientific">Ditylenchus destructor</name>
    <dbReference type="NCBI Taxonomy" id="166010"/>
    <lineage>
        <taxon>Eukaryota</taxon>
        <taxon>Metazoa</taxon>
        <taxon>Ecdysozoa</taxon>
        <taxon>Nematoda</taxon>
        <taxon>Chromadorea</taxon>
        <taxon>Rhabditida</taxon>
        <taxon>Tylenchina</taxon>
        <taxon>Tylenchomorpha</taxon>
        <taxon>Sphaerularioidea</taxon>
        <taxon>Anguinidae</taxon>
        <taxon>Anguininae</taxon>
        <taxon>Ditylenchus</taxon>
    </lineage>
</organism>
<gene>
    <name evidence="1" type="ORF">DdX_13778</name>
</gene>
<dbReference type="EMBL" id="JAKKPZ010000059">
    <property type="protein sequence ID" value="KAI1705173.1"/>
    <property type="molecule type" value="Genomic_DNA"/>
</dbReference>
<keyword evidence="2" id="KW-1185">Reference proteome</keyword>
<sequence length="232" mass="27393">MELDSETWPFLQHFVRLLTDPFIYIRRMDFVSRNELLNLLTEAMNPELGRLHCEQMHFYLEDNVQKSMNFTKNHVRCDDFQIWNNSSSTHDKEFLDFIVNGGYCTSAIDVRNCHLPNITVDLVQKFMGLKNCDEYQLVDSIRYNTDDQLPEVLKRNYAKFIVEEESDNRCIAQIFEFANNDIRKKLRLSTRTIEDYCIPDPGFDFDPPISNRSDSPILMSTYTEVKLEFIEG</sequence>
<evidence type="ECO:0000313" key="1">
    <source>
        <dbReference type="EMBL" id="KAI1705173.1"/>
    </source>
</evidence>
<dbReference type="AlphaFoldDB" id="A0AAD4MY01"/>
<protein>
    <submittedName>
        <fullName evidence="1">Uncharacterized protein</fullName>
    </submittedName>
</protein>
<accession>A0AAD4MY01</accession>
<reference evidence="1" key="1">
    <citation type="submission" date="2022-01" db="EMBL/GenBank/DDBJ databases">
        <title>Genome Sequence Resource for Two Populations of Ditylenchus destructor, the Migratory Endoparasitic Phytonematode.</title>
        <authorList>
            <person name="Zhang H."/>
            <person name="Lin R."/>
            <person name="Xie B."/>
        </authorList>
    </citation>
    <scope>NUCLEOTIDE SEQUENCE</scope>
    <source>
        <strain evidence="1">BazhouSP</strain>
    </source>
</reference>
<dbReference type="Proteomes" id="UP001201812">
    <property type="component" value="Unassembled WGS sequence"/>
</dbReference>
<comment type="caution">
    <text evidence="1">The sequence shown here is derived from an EMBL/GenBank/DDBJ whole genome shotgun (WGS) entry which is preliminary data.</text>
</comment>
<evidence type="ECO:0000313" key="2">
    <source>
        <dbReference type="Proteomes" id="UP001201812"/>
    </source>
</evidence>
<name>A0AAD4MY01_9BILA</name>
<proteinExistence type="predicted"/>